<feature type="domain" description="Metallo-beta-lactamase" evidence="1">
    <location>
        <begin position="72"/>
        <end position="272"/>
    </location>
</feature>
<gene>
    <name evidence="2" type="ORF">SH1V18_33630</name>
</gene>
<keyword evidence="3" id="KW-1185">Reference proteome</keyword>
<dbReference type="EMBL" id="BRLB01000012">
    <property type="protein sequence ID" value="GKX30883.1"/>
    <property type="molecule type" value="Genomic_DNA"/>
</dbReference>
<reference evidence="2" key="1">
    <citation type="submission" date="2022-06" db="EMBL/GenBank/DDBJ databases">
        <title>Vallitalea longa sp. nov., an anaerobic bacterium isolated from marine sediment.</title>
        <authorList>
            <person name="Hirano S."/>
            <person name="Terahara T."/>
            <person name="Mori K."/>
            <person name="Hamada M."/>
            <person name="Matsumoto R."/>
            <person name="Kobayashi T."/>
        </authorList>
    </citation>
    <scope>NUCLEOTIDE SEQUENCE</scope>
    <source>
        <strain evidence="2">SH18-1</strain>
    </source>
</reference>
<evidence type="ECO:0000313" key="2">
    <source>
        <dbReference type="EMBL" id="GKX30883.1"/>
    </source>
</evidence>
<dbReference type="InterPro" id="IPR036866">
    <property type="entry name" value="RibonucZ/Hydroxyglut_hydro"/>
</dbReference>
<comment type="caution">
    <text evidence="2">The sequence shown here is derived from an EMBL/GenBank/DDBJ whole genome shotgun (WGS) entry which is preliminary data.</text>
</comment>
<organism evidence="2 3">
    <name type="scientific">Vallitalea longa</name>
    <dbReference type="NCBI Taxonomy" id="2936439"/>
    <lineage>
        <taxon>Bacteria</taxon>
        <taxon>Bacillati</taxon>
        <taxon>Bacillota</taxon>
        <taxon>Clostridia</taxon>
        <taxon>Lachnospirales</taxon>
        <taxon>Vallitaleaceae</taxon>
        <taxon>Vallitalea</taxon>
    </lineage>
</organism>
<dbReference type="Proteomes" id="UP001144256">
    <property type="component" value="Unassembled WGS sequence"/>
</dbReference>
<protein>
    <submittedName>
        <fullName evidence="2">Metallo-hydrolase/oxidoreductase</fullName>
    </submittedName>
</protein>
<evidence type="ECO:0000259" key="1">
    <source>
        <dbReference type="Pfam" id="PF12706"/>
    </source>
</evidence>
<dbReference type="Gene3D" id="3.60.15.10">
    <property type="entry name" value="Ribonuclease Z/Hydroxyacylglutathione hydrolase-like"/>
    <property type="match status" value="1"/>
</dbReference>
<evidence type="ECO:0000313" key="3">
    <source>
        <dbReference type="Proteomes" id="UP001144256"/>
    </source>
</evidence>
<proteinExistence type="predicted"/>
<dbReference type="Pfam" id="PF12706">
    <property type="entry name" value="Lactamase_B_2"/>
    <property type="match status" value="1"/>
</dbReference>
<dbReference type="AlphaFoldDB" id="A0A9W5YGR5"/>
<accession>A0A9W5YGR5</accession>
<dbReference type="SUPFAM" id="SSF56281">
    <property type="entry name" value="Metallo-hydrolase/oxidoreductase"/>
    <property type="match status" value="1"/>
</dbReference>
<dbReference type="InterPro" id="IPR001279">
    <property type="entry name" value="Metallo-B-lactamas"/>
</dbReference>
<sequence length="308" mass="35635">MIETLFIRIINVLVLVFSFNQRGEDMIIELLGSGGAIPIPRPLCNCNICKEARIKGVPYSRMGPSVFIHDINLLIDTPEDIVHQINRSNIEDIKYCIYSHWHPDHTMGRRVFEMNHNFRSYLPKDNSTKILIPEGVMPGFRERLGIWNHFEYFKQIGIIETIILSDNSEYKIDNAVIKPIRLKEEYVYGFLIESLSKRVLIIMDELIGWEVPKDLGKVDLAVLPAGVFEFNPITNVRNLPVDTPTLKLECTFLETLHIVDNLNADKIVLSHIEELDKLSYDDLIKVEEIYRKKGIDFKFAYDGMKLEI</sequence>
<name>A0A9W5YGR5_9FIRM</name>